<accession>A0ABR5SH95</accession>
<keyword evidence="2" id="KW-1185">Reference proteome</keyword>
<evidence type="ECO:0000313" key="2">
    <source>
        <dbReference type="Proteomes" id="UP000060487"/>
    </source>
</evidence>
<dbReference type="RefSeq" id="WP_236861617.1">
    <property type="nucleotide sequence ID" value="NZ_LNQR01000061.1"/>
</dbReference>
<evidence type="ECO:0000313" key="1">
    <source>
        <dbReference type="EMBL" id="KWT85464.1"/>
    </source>
</evidence>
<organism evidence="1 2">
    <name type="scientific">Candidatus Magnetominusculus xianensis</name>
    <dbReference type="NCBI Taxonomy" id="1748249"/>
    <lineage>
        <taxon>Bacteria</taxon>
        <taxon>Pseudomonadati</taxon>
        <taxon>Nitrospirota</taxon>
        <taxon>Nitrospiria</taxon>
        <taxon>Nitrospirales</taxon>
        <taxon>Nitrospiraceae</taxon>
        <taxon>Candidatus Magnetominusculus</taxon>
    </lineage>
</organism>
<reference evidence="1 2" key="1">
    <citation type="submission" date="2015-11" db="EMBL/GenBank/DDBJ databases">
        <authorList>
            <person name="Lin W."/>
        </authorList>
    </citation>
    <scope>NUCLEOTIDE SEQUENCE [LARGE SCALE GENOMIC DNA]</scope>
    <source>
        <strain evidence="1 2">HCH-1</strain>
    </source>
</reference>
<dbReference type="EMBL" id="LNQR01000061">
    <property type="protein sequence ID" value="KWT85464.1"/>
    <property type="molecule type" value="Genomic_DNA"/>
</dbReference>
<comment type="caution">
    <text evidence="1">The sequence shown here is derived from an EMBL/GenBank/DDBJ whole genome shotgun (WGS) entry which is preliminary data.</text>
</comment>
<protein>
    <submittedName>
        <fullName evidence="1">Uncharacterized protein</fullName>
    </submittedName>
</protein>
<name>A0ABR5SH95_9BACT</name>
<gene>
    <name evidence="1" type="ORF">ASN18_1716</name>
</gene>
<dbReference type="Proteomes" id="UP000060487">
    <property type="component" value="Unassembled WGS sequence"/>
</dbReference>
<proteinExistence type="predicted"/>
<sequence length="55" mass="6278">MALPIKDTPILTGKDAERFWKRAAESEAGLHKISDEERVRIKENAKKIKAIAKFK</sequence>